<dbReference type="InterPro" id="IPR050396">
    <property type="entry name" value="Glycosyltr_51/Transpeptidase"/>
</dbReference>
<evidence type="ECO:0000256" key="9">
    <source>
        <dbReference type="SAM" id="MobiDB-lite"/>
    </source>
</evidence>
<dbReference type="SUPFAM" id="SSF56601">
    <property type="entry name" value="beta-lactamase/transpeptidase-like"/>
    <property type="match status" value="1"/>
</dbReference>
<evidence type="ECO:0000256" key="1">
    <source>
        <dbReference type="ARBA" id="ARBA00022645"/>
    </source>
</evidence>
<comment type="catalytic activity">
    <reaction evidence="7">
        <text>Preferential cleavage: (Ac)2-L-Lys-D-Ala-|-D-Ala. Also transpeptidation of peptidyl-alanyl moieties that are N-acyl substituents of D-alanine.</text>
        <dbReference type="EC" id="3.4.16.4"/>
    </reaction>
</comment>
<accession>A0ABV5NXW8</accession>
<protein>
    <submittedName>
        <fullName evidence="13">Transglycosylase domain-containing protein</fullName>
        <ecNumber evidence="13">2.4.-.-</ecNumber>
    </submittedName>
</protein>
<feature type="region of interest" description="Disordered" evidence="9">
    <location>
        <begin position="1"/>
        <end position="94"/>
    </location>
</feature>
<feature type="domain" description="Glycosyl transferase family 51" evidence="12">
    <location>
        <begin position="155"/>
        <end position="324"/>
    </location>
</feature>
<dbReference type="InterPro" id="IPR001460">
    <property type="entry name" value="PCN-bd_Tpept"/>
</dbReference>
<dbReference type="InterPro" id="IPR012338">
    <property type="entry name" value="Beta-lactam/transpept-like"/>
</dbReference>
<evidence type="ECO:0000256" key="6">
    <source>
        <dbReference type="ARBA" id="ARBA00023268"/>
    </source>
</evidence>
<keyword evidence="10" id="KW-0472">Membrane</keyword>
<reference evidence="13 14" key="1">
    <citation type="submission" date="2024-09" db="EMBL/GenBank/DDBJ databases">
        <authorList>
            <person name="Sun Q."/>
            <person name="Mori K."/>
        </authorList>
    </citation>
    <scope>NUCLEOTIDE SEQUENCE [LARGE SCALE GENOMIC DNA]</scope>
    <source>
        <strain evidence="13 14">JCM 3324</strain>
    </source>
</reference>
<evidence type="ECO:0000256" key="4">
    <source>
        <dbReference type="ARBA" id="ARBA00022679"/>
    </source>
</evidence>
<dbReference type="EMBL" id="JBHMCF010000040">
    <property type="protein sequence ID" value="MFB9475107.1"/>
    <property type="molecule type" value="Genomic_DNA"/>
</dbReference>
<dbReference type="PANTHER" id="PTHR32282:SF34">
    <property type="entry name" value="PENICILLIN-BINDING PROTEIN 1A"/>
    <property type="match status" value="1"/>
</dbReference>
<evidence type="ECO:0000313" key="14">
    <source>
        <dbReference type="Proteomes" id="UP001589568"/>
    </source>
</evidence>
<evidence type="ECO:0000256" key="7">
    <source>
        <dbReference type="ARBA" id="ARBA00034000"/>
    </source>
</evidence>
<keyword evidence="2" id="KW-0645">Protease</keyword>
<dbReference type="GO" id="GO:0016757">
    <property type="term" value="F:glycosyltransferase activity"/>
    <property type="evidence" value="ECO:0007669"/>
    <property type="project" value="UniProtKB-KW"/>
</dbReference>
<comment type="caution">
    <text evidence="13">The sequence shown here is derived from an EMBL/GenBank/DDBJ whole genome shotgun (WGS) entry which is preliminary data.</text>
</comment>
<dbReference type="Gene3D" id="3.40.710.10">
    <property type="entry name" value="DD-peptidase/beta-lactamase superfamily"/>
    <property type="match status" value="1"/>
</dbReference>
<evidence type="ECO:0000259" key="11">
    <source>
        <dbReference type="Pfam" id="PF00905"/>
    </source>
</evidence>
<dbReference type="InterPro" id="IPR036950">
    <property type="entry name" value="PBP_transglycosylase"/>
</dbReference>
<feature type="region of interest" description="Disordered" evidence="9">
    <location>
        <begin position="750"/>
        <end position="843"/>
    </location>
</feature>
<evidence type="ECO:0000256" key="10">
    <source>
        <dbReference type="SAM" id="Phobius"/>
    </source>
</evidence>
<keyword evidence="4 13" id="KW-0808">Transferase</keyword>
<comment type="catalytic activity">
    <reaction evidence="8">
        <text>[GlcNAc-(1-&gt;4)-Mur2Ac(oyl-L-Ala-gamma-D-Glu-L-Lys-D-Ala-D-Ala)](n)-di-trans,octa-cis-undecaprenyl diphosphate + beta-D-GlcNAc-(1-&gt;4)-Mur2Ac(oyl-L-Ala-gamma-D-Glu-L-Lys-D-Ala-D-Ala)-di-trans,octa-cis-undecaprenyl diphosphate = [GlcNAc-(1-&gt;4)-Mur2Ac(oyl-L-Ala-gamma-D-Glu-L-Lys-D-Ala-D-Ala)](n+1)-di-trans,octa-cis-undecaprenyl diphosphate + di-trans,octa-cis-undecaprenyl diphosphate + H(+)</text>
        <dbReference type="Rhea" id="RHEA:23708"/>
        <dbReference type="Rhea" id="RHEA-COMP:9602"/>
        <dbReference type="Rhea" id="RHEA-COMP:9603"/>
        <dbReference type="ChEBI" id="CHEBI:15378"/>
        <dbReference type="ChEBI" id="CHEBI:58405"/>
        <dbReference type="ChEBI" id="CHEBI:60033"/>
        <dbReference type="ChEBI" id="CHEBI:78435"/>
        <dbReference type="EC" id="2.4.99.28"/>
    </reaction>
</comment>
<feature type="transmembrane region" description="Helical" evidence="10">
    <location>
        <begin position="105"/>
        <end position="126"/>
    </location>
</feature>
<feature type="compositionally biased region" description="Acidic residues" evidence="9">
    <location>
        <begin position="788"/>
        <end position="805"/>
    </location>
</feature>
<evidence type="ECO:0000259" key="12">
    <source>
        <dbReference type="Pfam" id="PF00912"/>
    </source>
</evidence>
<keyword evidence="6" id="KW-0511">Multifunctional enzyme</keyword>
<dbReference type="InterPro" id="IPR001264">
    <property type="entry name" value="Glyco_trans_51"/>
</dbReference>
<feature type="compositionally biased region" description="Basic and acidic residues" evidence="9">
    <location>
        <begin position="17"/>
        <end position="33"/>
    </location>
</feature>
<dbReference type="Pfam" id="PF00905">
    <property type="entry name" value="Transpeptidase"/>
    <property type="match status" value="1"/>
</dbReference>
<dbReference type="RefSeq" id="WP_345393105.1">
    <property type="nucleotide sequence ID" value="NZ_BAAAXS010000001.1"/>
</dbReference>
<keyword evidence="10" id="KW-0812">Transmembrane</keyword>
<keyword evidence="5" id="KW-0378">Hydrolase</keyword>
<name>A0ABV5NXW8_9ACTN</name>
<dbReference type="EC" id="2.4.-.-" evidence="13"/>
<dbReference type="SUPFAM" id="SSF53955">
    <property type="entry name" value="Lysozyme-like"/>
    <property type="match status" value="1"/>
</dbReference>
<dbReference type="PANTHER" id="PTHR32282">
    <property type="entry name" value="BINDING PROTEIN TRANSPEPTIDASE, PUTATIVE-RELATED"/>
    <property type="match status" value="1"/>
</dbReference>
<feature type="domain" description="Penicillin-binding protein transpeptidase" evidence="11">
    <location>
        <begin position="419"/>
        <end position="661"/>
    </location>
</feature>
<keyword evidence="3 13" id="KW-0328">Glycosyltransferase</keyword>
<organism evidence="13 14">
    <name type="scientific">Nonomuraea salmonea</name>
    <dbReference type="NCBI Taxonomy" id="46181"/>
    <lineage>
        <taxon>Bacteria</taxon>
        <taxon>Bacillati</taxon>
        <taxon>Actinomycetota</taxon>
        <taxon>Actinomycetes</taxon>
        <taxon>Streptosporangiales</taxon>
        <taxon>Streptosporangiaceae</taxon>
        <taxon>Nonomuraea</taxon>
    </lineage>
</organism>
<sequence length="843" mass="91915">MAAQPYDEPPPRRRARAEHPQERGDQPPRERRTAAYPQERGDQPPSRSHARPDTRAVSNQETIVSDAPRRSRRRGSGPPSEPPEPPVKRGGGRGGWRRFIPSWKIVVAGVVVLAAGLFGMIMVAYANTPVPTEAQAEALAEQSTIYYRDGKTPIATLGFKRESVPITAMADSVKDAAVAIENDTFYEDSGISISGMARSVWMTATGQQLQGASTITQQMARNYYDGLSQEVSIKRKVMEIFVAVKLDDELTKDQILANYLNTINFGRAYGVEAAAKAYFPGKNVHAKNLTPEQGAYLAARIQQPNWDHDSPALKDRWKTVVDYMARQWPDKYGDLPKTAKFPKTKASATDNELGGIRGYMVEQVLQELEGRGLTRDKVRSGGYKIISTFDRKMMQHAKTAVKETMKAYNMSTEYHAGLAAVDPRNGRVLAFYGGDNYLTDPWNEPFQSTKQAASAFKPYVLAAWLQAGYSLKSYVPGNETVPKELPGQQEGGIRNSHNVGVAVDVVKATAQSVNTAYVSMAYALPNQLDDVKNLVEEAGFNQKRMEDDVKEHHYQFAIGSALVTPVEQAAGYSIFANGGKYTRYHVVRQVKARDGRVVYPEMAAAKRVIDEGVAADSTIAMQEVLKSGTAAGKGLGSRPAAGKTGTNNDEKEAWFVGYTPQISTAVGFYREQCVTKTGKVVPPQHSNCPVFRKGSKKYGPNNPYTTVREVSLGFEGAGPPTIVWQRFMQLAHEGMPVEQFPDRAEVGTAENIVPSPTPTPTPTPEADDNPLGTGDPFDQGDDCFINCDNDDPGIPEGDVNDDAGTETDQLGLPDSDVDVAGGGSAPNARPSGSRPMPGRPEDQ</sequence>
<dbReference type="Proteomes" id="UP001589568">
    <property type="component" value="Unassembled WGS sequence"/>
</dbReference>
<evidence type="ECO:0000256" key="2">
    <source>
        <dbReference type="ARBA" id="ARBA00022670"/>
    </source>
</evidence>
<evidence type="ECO:0000256" key="5">
    <source>
        <dbReference type="ARBA" id="ARBA00022801"/>
    </source>
</evidence>
<evidence type="ECO:0000256" key="3">
    <source>
        <dbReference type="ARBA" id="ARBA00022676"/>
    </source>
</evidence>
<keyword evidence="1" id="KW-0121">Carboxypeptidase</keyword>
<proteinExistence type="predicted"/>
<keyword evidence="10" id="KW-1133">Transmembrane helix</keyword>
<dbReference type="Pfam" id="PF00912">
    <property type="entry name" value="Transgly"/>
    <property type="match status" value="1"/>
</dbReference>
<evidence type="ECO:0000256" key="8">
    <source>
        <dbReference type="ARBA" id="ARBA00049902"/>
    </source>
</evidence>
<dbReference type="Gene3D" id="1.10.3810.10">
    <property type="entry name" value="Biosynthetic peptidoglycan transglycosylase-like"/>
    <property type="match status" value="1"/>
</dbReference>
<evidence type="ECO:0000313" key="13">
    <source>
        <dbReference type="EMBL" id="MFB9475107.1"/>
    </source>
</evidence>
<keyword evidence="14" id="KW-1185">Reference proteome</keyword>
<gene>
    <name evidence="13" type="ORF">ACFFR3_36935</name>
</gene>
<dbReference type="InterPro" id="IPR023346">
    <property type="entry name" value="Lysozyme-like_dom_sf"/>
</dbReference>